<dbReference type="GO" id="GO:0008237">
    <property type="term" value="F:metallopeptidase activity"/>
    <property type="evidence" value="ECO:0007669"/>
    <property type="project" value="InterPro"/>
</dbReference>
<dbReference type="Proteomes" id="UP000287651">
    <property type="component" value="Unassembled WGS sequence"/>
</dbReference>
<proteinExistence type="predicted"/>
<dbReference type="Pfam" id="PF01398">
    <property type="entry name" value="JAB"/>
    <property type="match status" value="1"/>
</dbReference>
<organism evidence="2 3">
    <name type="scientific">Ensete ventricosum</name>
    <name type="common">Abyssinian banana</name>
    <name type="synonym">Musa ensete</name>
    <dbReference type="NCBI Taxonomy" id="4639"/>
    <lineage>
        <taxon>Eukaryota</taxon>
        <taxon>Viridiplantae</taxon>
        <taxon>Streptophyta</taxon>
        <taxon>Embryophyta</taxon>
        <taxon>Tracheophyta</taxon>
        <taxon>Spermatophyta</taxon>
        <taxon>Magnoliopsida</taxon>
        <taxon>Liliopsida</taxon>
        <taxon>Zingiberales</taxon>
        <taxon>Musaceae</taxon>
        <taxon>Ensete</taxon>
    </lineage>
</organism>
<dbReference type="GO" id="GO:0031369">
    <property type="term" value="F:translation initiation factor binding"/>
    <property type="evidence" value="ECO:0007669"/>
    <property type="project" value="TreeGrafter"/>
</dbReference>
<feature type="domain" description="JAB1/MPN/MOV34 metalloenzyme" evidence="1">
    <location>
        <begin position="87"/>
        <end position="207"/>
    </location>
</feature>
<reference evidence="2 3" key="1">
    <citation type="journal article" date="2014" name="Agronomy (Basel)">
        <title>A Draft Genome Sequence for Ensete ventricosum, the Drought-Tolerant Tree Against Hunger.</title>
        <authorList>
            <person name="Harrison J."/>
            <person name="Moore K.A."/>
            <person name="Paszkiewicz K."/>
            <person name="Jones T."/>
            <person name="Grant M."/>
            <person name="Ambacheew D."/>
            <person name="Muzemil S."/>
            <person name="Studholme D.J."/>
        </authorList>
    </citation>
    <scope>NUCLEOTIDE SEQUENCE [LARGE SCALE GENOMIC DNA]</scope>
</reference>
<gene>
    <name evidence="2" type="ORF">B296_00013655</name>
</gene>
<dbReference type="InterPro" id="IPR000555">
    <property type="entry name" value="JAMM/MPN+_dom"/>
</dbReference>
<evidence type="ECO:0000259" key="1">
    <source>
        <dbReference type="SMART" id="SM00232"/>
    </source>
</evidence>
<dbReference type="SMART" id="SM00232">
    <property type="entry name" value="JAB_MPN"/>
    <property type="match status" value="1"/>
</dbReference>
<dbReference type="GO" id="GO:0071541">
    <property type="term" value="C:eukaryotic translation initiation factor 3 complex, eIF3m"/>
    <property type="evidence" value="ECO:0007669"/>
    <property type="project" value="TreeGrafter"/>
</dbReference>
<sequence length="254" mass="28015">MGYVDGYEFKGRLDTHIVTRVLVEFVGTGNNVLISLVNGVTCVIRAQRTPLGSVRLDVIPLQENLGLPRPNVMAVLQFFAPSSPVVSARLHPVVLFSICDCYVRRPDQADRVIGTLLGTVSGGVVEIKNSYAVPHNESADQVCPQSRSVTGSFSHPWFTYTSHTSLTFVDILKKTAVDKLPNDLEGMEASMERLYALIDDVYKYVDDVVVWLYALLICTLFPLLQDNLALVYLSSLIRAQLGIAEKLNTTAQVL</sequence>
<dbReference type="AlphaFoldDB" id="A0A426Z4A0"/>
<dbReference type="PANTHER" id="PTHR10540">
    <property type="entry name" value="EUKARYOTIC TRANSLATION INITIATION FACTOR 3 SUBUNIT F-RELATED"/>
    <property type="match status" value="1"/>
</dbReference>
<comment type="caution">
    <text evidence="2">The sequence shown here is derived from an EMBL/GenBank/DDBJ whole genome shotgun (WGS) entry which is preliminary data.</text>
</comment>
<evidence type="ECO:0000313" key="3">
    <source>
        <dbReference type="Proteomes" id="UP000287651"/>
    </source>
</evidence>
<dbReference type="GO" id="GO:0003743">
    <property type="term" value="F:translation initiation factor activity"/>
    <property type="evidence" value="ECO:0007669"/>
    <property type="project" value="TreeGrafter"/>
</dbReference>
<protein>
    <recommendedName>
        <fullName evidence="1">JAB1/MPN/MOV34 metalloenzyme domain-containing protein</fullName>
    </recommendedName>
</protein>
<dbReference type="Gene3D" id="3.40.140.10">
    <property type="entry name" value="Cytidine Deaminase, domain 2"/>
    <property type="match status" value="1"/>
</dbReference>
<accession>A0A426Z4A0</accession>
<dbReference type="EMBL" id="AMZH03008493">
    <property type="protein sequence ID" value="RRT58815.1"/>
    <property type="molecule type" value="Genomic_DNA"/>
</dbReference>
<evidence type="ECO:0000313" key="2">
    <source>
        <dbReference type="EMBL" id="RRT58815.1"/>
    </source>
</evidence>
<name>A0A426Z4A0_ENSVE</name>
<dbReference type="PANTHER" id="PTHR10540:SF6">
    <property type="entry name" value="EUKARYOTIC TRANSLATION INITIATION FACTOR 3 SUBUNIT F"/>
    <property type="match status" value="1"/>
</dbReference>